<protein>
    <submittedName>
        <fullName evidence="8">Uncharacterized protein</fullName>
    </submittedName>
</protein>
<dbReference type="AlphaFoldDB" id="A0A7J8MWQ2"/>
<evidence type="ECO:0000256" key="7">
    <source>
        <dbReference type="ARBA" id="ARBA00023265"/>
    </source>
</evidence>
<name>A0A7J8MWQ2_9ROSI</name>
<dbReference type="PANTHER" id="PTHR31942">
    <property type="entry name" value="MLO-LIKE PROTEIN 1"/>
    <property type="match status" value="1"/>
</dbReference>
<proteinExistence type="inferred from homology"/>
<dbReference type="InterPro" id="IPR004326">
    <property type="entry name" value="Mlo"/>
</dbReference>
<reference evidence="8 9" key="1">
    <citation type="journal article" date="2019" name="Genome Biol. Evol.">
        <title>Insights into the evolution of the New World diploid cottons (Gossypium, subgenus Houzingenia) based on genome sequencing.</title>
        <authorList>
            <person name="Grover C.E."/>
            <person name="Arick M.A. 2nd"/>
            <person name="Thrash A."/>
            <person name="Conover J.L."/>
            <person name="Sanders W.S."/>
            <person name="Peterson D.G."/>
            <person name="Frelichowski J.E."/>
            <person name="Scheffler J.A."/>
            <person name="Scheffler B.E."/>
            <person name="Wendel J.F."/>
        </authorList>
    </citation>
    <scope>NUCLEOTIDE SEQUENCE [LARGE SCALE GENOMIC DNA]</scope>
    <source>
        <strain evidence="8">157</strain>
        <tissue evidence="8">Leaf</tissue>
    </source>
</reference>
<keyword evidence="7" id="KW-0568">Pathogenesis-related protein</keyword>
<evidence type="ECO:0000313" key="9">
    <source>
        <dbReference type="Proteomes" id="UP000593572"/>
    </source>
</evidence>
<evidence type="ECO:0000256" key="2">
    <source>
        <dbReference type="ARBA" id="ARBA00006574"/>
    </source>
</evidence>
<comment type="subcellular location">
    <subcellularLocation>
        <location evidence="1">Membrane</location>
        <topology evidence="1">Multi-pass membrane protein</topology>
    </subcellularLocation>
</comment>
<dbReference type="GO" id="GO:0006952">
    <property type="term" value="P:defense response"/>
    <property type="evidence" value="ECO:0007669"/>
    <property type="project" value="UniProtKB-KW"/>
</dbReference>
<keyword evidence="9" id="KW-1185">Reference proteome</keyword>
<comment type="caution">
    <text evidence="8">The sequence shown here is derived from an EMBL/GenBank/DDBJ whole genome shotgun (WGS) entry which is preliminary data.</text>
</comment>
<keyword evidence="5" id="KW-1133">Transmembrane helix</keyword>
<keyword evidence="4" id="KW-0611">Plant defense</keyword>
<evidence type="ECO:0000256" key="4">
    <source>
        <dbReference type="ARBA" id="ARBA00022821"/>
    </source>
</evidence>
<feature type="non-terminal residue" evidence="8">
    <location>
        <position position="1"/>
    </location>
</feature>
<evidence type="ECO:0000256" key="5">
    <source>
        <dbReference type="ARBA" id="ARBA00022989"/>
    </source>
</evidence>
<accession>A0A7J8MWQ2</accession>
<sequence length="103" mass="12033">YIIYVIVLHILFTQWLKKKHKPALYEALEKVKTELMLMGFISFLLTVLKDSIANICISETVADTWHPCDKHSKAKSPSKETDKCRKKACPFIFLLFFNYSHLI</sequence>
<gene>
    <name evidence="8" type="ORF">Golob_006524</name>
</gene>
<dbReference type="PANTHER" id="PTHR31942:SF84">
    <property type="entry name" value="MLO-LIKE PROTEIN 12"/>
    <property type="match status" value="1"/>
</dbReference>
<keyword evidence="6" id="KW-0472">Membrane</keyword>
<evidence type="ECO:0000256" key="1">
    <source>
        <dbReference type="ARBA" id="ARBA00004141"/>
    </source>
</evidence>
<organism evidence="8 9">
    <name type="scientific">Gossypium lobatum</name>
    <dbReference type="NCBI Taxonomy" id="34289"/>
    <lineage>
        <taxon>Eukaryota</taxon>
        <taxon>Viridiplantae</taxon>
        <taxon>Streptophyta</taxon>
        <taxon>Embryophyta</taxon>
        <taxon>Tracheophyta</taxon>
        <taxon>Spermatophyta</taxon>
        <taxon>Magnoliopsida</taxon>
        <taxon>eudicotyledons</taxon>
        <taxon>Gunneridae</taxon>
        <taxon>Pentapetalae</taxon>
        <taxon>rosids</taxon>
        <taxon>malvids</taxon>
        <taxon>Malvales</taxon>
        <taxon>Malvaceae</taxon>
        <taxon>Malvoideae</taxon>
        <taxon>Gossypium</taxon>
    </lineage>
</organism>
<keyword evidence="3" id="KW-0812">Transmembrane</keyword>
<evidence type="ECO:0000256" key="3">
    <source>
        <dbReference type="ARBA" id="ARBA00022692"/>
    </source>
</evidence>
<evidence type="ECO:0000256" key="6">
    <source>
        <dbReference type="ARBA" id="ARBA00023136"/>
    </source>
</evidence>
<dbReference type="Pfam" id="PF03094">
    <property type="entry name" value="Mlo"/>
    <property type="match status" value="1"/>
</dbReference>
<dbReference type="GO" id="GO:0016020">
    <property type="term" value="C:membrane"/>
    <property type="evidence" value="ECO:0007669"/>
    <property type="project" value="UniProtKB-SubCell"/>
</dbReference>
<comment type="similarity">
    <text evidence="2">Belongs to the MLO family.</text>
</comment>
<dbReference type="EMBL" id="JABEZX010000010">
    <property type="protein sequence ID" value="MBA0569066.1"/>
    <property type="molecule type" value="Genomic_DNA"/>
</dbReference>
<evidence type="ECO:0000313" key="8">
    <source>
        <dbReference type="EMBL" id="MBA0569066.1"/>
    </source>
</evidence>
<dbReference type="Proteomes" id="UP000593572">
    <property type="component" value="Unassembled WGS sequence"/>
</dbReference>